<proteinExistence type="predicted"/>
<sequence>MSLDNEPKLPDNPVVDYKEEFRRNRAFLQVALLQRYAERKGFKSGDDVGEEWVNEKQYSEKFAKIINERPDLVFEYTVSPEETLQKVEALLYGTEDLSQAA</sequence>
<dbReference type="AlphaFoldDB" id="A0A1G2M2R2"/>
<dbReference type="EMBL" id="MHRF01000007">
    <property type="protein sequence ID" value="OHA18168.1"/>
    <property type="molecule type" value="Genomic_DNA"/>
</dbReference>
<accession>A0A1G2M2R2</accession>
<dbReference type="Proteomes" id="UP000178873">
    <property type="component" value="Unassembled WGS sequence"/>
</dbReference>
<gene>
    <name evidence="1" type="ORF">A2664_01720</name>
</gene>
<evidence type="ECO:0000313" key="1">
    <source>
        <dbReference type="EMBL" id="OHA18168.1"/>
    </source>
</evidence>
<reference evidence="1 2" key="1">
    <citation type="journal article" date="2016" name="Nat. Commun.">
        <title>Thousands of microbial genomes shed light on interconnected biogeochemical processes in an aquifer system.</title>
        <authorList>
            <person name="Anantharaman K."/>
            <person name="Brown C.T."/>
            <person name="Hug L.A."/>
            <person name="Sharon I."/>
            <person name="Castelle C.J."/>
            <person name="Probst A.J."/>
            <person name="Thomas B.C."/>
            <person name="Singh A."/>
            <person name="Wilkins M.J."/>
            <person name="Karaoz U."/>
            <person name="Brodie E.L."/>
            <person name="Williams K.H."/>
            <person name="Hubbard S.S."/>
            <person name="Banfield J.F."/>
        </authorList>
    </citation>
    <scope>NUCLEOTIDE SEQUENCE [LARGE SCALE GENOMIC DNA]</scope>
</reference>
<dbReference type="STRING" id="1802301.A2664_01720"/>
<protein>
    <submittedName>
        <fullName evidence="1">Uncharacterized protein</fullName>
    </submittedName>
</protein>
<name>A0A1G2M2R2_9BACT</name>
<comment type="caution">
    <text evidence="1">The sequence shown here is derived from an EMBL/GenBank/DDBJ whole genome shotgun (WGS) entry which is preliminary data.</text>
</comment>
<organism evidence="1 2">
    <name type="scientific">Candidatus Taylorbacteria bacterium RIFCSPHIGHO2_01_FULL_46_22b</name>
    <dbReference type="NCBI Taxonomy" id="1802301"/>
    <lineage>
        <taxon>Bacteria</taxon>
        <taxon>Candidatus Tayloriibacteriota</taxon>
    </lineage>
</organism>
<evidence type="ECO:0000313" key="2">
    <source>
        <dbReference type="Proteomes" id="UP000178873"/>
    </source>
</evidence>